<evidence type="ECO:0000313" key="8">
    <source>
        <dbReference type="EMBL" id="MUH60096.1"/>
    </source>
</evidence>
<dbReference type="NCBIfam" id="TIGR04226">
    <property type="entry name" value="RrgB_K2N_iso_D2"/>
    <property type="match status" value="1"/>
</dbReference>
<dbReference type="InterPro" id="IPR013783">
    <property type="entry name" value="Ig-like_fold"/>
</dbReference>
<evidence type="ECO:0000256" key="4">
    <source>
        <dbReference type="ARBA" id="ARBA00023088"/>
    </source>
</evidence>
<dbReference type="GO" id="GO:0005975">
    <property type="term" value="P:carbohydrate metabolic process"/>
    <property type="evidence" value="ECO:0007669"/>
    <property type="project" value="UniProtKB-ARBA"/>
</dbReference>
<keyword evidence="9" id="KW-1185">Reference proteome</keyword>
<dbReference type="EMBL" id="WNLP01000007">
    <property type="protein sequence ID" value="MUH60096.1"/>
    <property type="molecule type" value="Genomic_DNA"/>
</dbReference>
<dbReference type="SUPFAM" id="SSF49478">
    <property type="entry name" value="Cna protein B-type domain"/>
    <property type="match status" value="1"/>
</dbReference>
<dbReference type="Gene3D" id="2.60.40.10">
    <property type="entry name" value="Immunoglobulins"/>
    <property type="match status" value="1"/>
</dbReference>
<name>A0A7K1J607_9BIFI</name>
<keyword evidence="6" id="KW-0812">Transmembrane</keyword>
<feature type="region of interest" description="Disordered" evidence="5">
    <location>
        <begin position="449"/>
        <end position="468"/>
    </location>
</feature>
<feature type="transmembrane region" description="Helical" evidence="6">
    <location>
        <begin position="502"/>
        <end position="521"/>
    </location>
</feature>
<evidence type="ECO:0000313" key="9">
    <source>
        <dbReference type="Proteomes" id="UP000487882"/>
    </source>
</evidence>
<dbReference type="Pfam" id="PF00746">
    <property type="entry name" value="Gram_pos_anchor"/>
    <property type="match status" value="1"/>
</dbReference>
<reference evidence="8 9" key="1">
    <citation type="submission" date="2019-09" db="EMBL/GenBank/DDBJ databases">
        <title>Bifidobacterium canis sp. nov., isolated from the digestive tract of German Shepherd dog puppy.</title>
        <authorList>
            <person name="Bunesova V."/>
        </authorList>
    </citation>
    <scope>NUCLEOTIDE SEQUENCE [LARGE SCALE GENOMIC DNA]</scope>
    <source>
        <strain evidence="8 9">GSD1FS</strain>
    </source>
</reference>
<evidence type="ECO:0000256" key="6">
    <source>
        <dbReference type="SAM" id="Phobius"/>
    </source>
</evidence>
<dbReference type="Proteomes" id="UP000487882">
    <property type="component" value="Unassembled WGS sequence"/>
</dbReference>
<dbReference type="InterPro" id="IPR026466">
    <property type="entry name" value="Fim_isopep_form_D2_dom"/>
</dbReference>
<dbReference type="NCBIfam" id="TIGR01167">
    <property type="entry name" value="LPXTG_anchor"/>
    <property type="match status" value="1"/>
</dbReference>
<evidence type="ECO:0000256" key="5">
    <source>
        <dbReference type="SAM" id="MobiDB-lite"/>
    </source>
</evidence>
<accession>A0A7K1J607</accession>
<dbReference type="InterPro" id="IPR041033">
    <property type="entry name" value="SpaA_PFL_dom_1"/>
</dbReference>
<feature type="region of interest" description="Disordered" evidence="5">
    <location>
        <begin position="211"/>
        <end position="234"/>
    </location>
</feature>
<organism evidence="8 9">
    <name type="scientific">Bifidobacterium canis</name>
    <dbReference type="NCBI Taxonomy" id="2610880"/>
    <lineage>
        <taxon>Bacteria</taxon>
        <taxon>Bacillati</taxon>
        <taxon>Actinomycetota</taxon>
        <taxon>Actinomycetes</taxon>
        <taxon>Bifidobacteriales</taxon>
        <taxon>Bifidobacteriaceae</taxon>
        <taxon>Bifidobacterium</taxon>
    </lineage>
</organism>
<dbReference type="InterPro" id="IPR019931">
    <property type="entry name" value="LPXTG_anchor"/>
</dbReference>
<dbReference type="Gene3D" id="2.60.40.740">
    <property type="match status" value="1"/>
</dbReference>
<sequence length="528" mass="55776">MTTSDGTVLSQLQAVGETAASPLGQVTLKNNVLPIGKQVVGQVDKPTPNNADDGAYAPNDNSSYAVGDLVDYELLSQTPDFTGYQFDPTMLNAKKTRQYAISDTMSRGLDFVAVKSVQLYTRHSSPEGVVSWTLDKTLNASSDYDVNVSNNVDVAGDYAGGKTVTVDLKRYVNKAVGSTRATSTDEIPANQKVVVIVQCRLNQNALISTSARPQGNKNKSSLTFSNDPSDNSLATKIPGGETEVYTFQFNLHKVDTKDSSKTLQGAMFTVQADGGLTGDHVGSGTNAHAGKYLICKDASGAWLYGTEAQAKSYSIAKNSDGKFIVKTDENNIISDTGTTNHEIAQGAANKLSADGNTLTISDSTNGVGFFVTDADGNVAVSGLKAGTYHVSEVKAPKDYLDADLQKINFSVFISADYVRDKTQSSVSQALYPYPDGHWGDNTLPAFGKDSSGNSQGTAAKLTDGSHGDQVTLGTDTTSDISIATVANAKTYTQLPLTGATTMRILAILAVVIAAVGAVFVVRGRRMNK</sequence>
<dbReference type="AlphaFoldDB" id="A0A7K1J607"/>
<protein>
    <submittedName>
        <fullName evidence="8">Collagen-binding protein</fullName>
    </submittedName>
</protein>
<keyword evidence="1" id="KW-0134">Cell wall</keyword>
<keyword evidence="2" id="KW-0964">Secreted</keyword>
<dbReference type="PROSITE" id="PS50847">
    <property type="entry name" value="GRAM_POS_ANCHORING"/>
    <property type="match status" value="1"/>
</dbReference>
<keyword evidence="6" id="KW-1133">Transmembrane helix</keyword>
<evidence type="ECO:0000259" key="7">
    <source>
        <dbReference type="PROSITE" id="PS50847"/>
    </source>
</evidence>
<feature type="region of interest" description="Disordered" evidence="5">
    <location>
        <begin position="41"/>
        <end position="60"/>
    </location>
</feature>
<keyword evidence="3" id="KW-0732">Signal</keyword>
<gene>
    <name evidence="8" type="ORF">GSD1FS_1447</name>
</gene>
<keyword evidence="8" id="KW-0176">Collagen</keyword>
<evidence type="ECO:0000256" key="2">
    <source>
        <dbReference type="ARBA" id="ARBA00022525"/>
    </source>
</evidence>
<comment type="caution">
    <text evidence="8">The sequence shown here is derived from an EMBL/GenBank/DDBJ whole genome shotgun (WGS) entry which is preliminary data.</text>
</comment>
<feature type="domain" description="Gram-positive cocci surface proteins LPxTG" evidence="7">
    <location>
        <begin position="494"/>
        <end position="528"/>
    </location>
</feature>
<evidence type="ECO:0000256" key="3">
    <source>
        <dbReference type="ARBA" id="ARBA00022729"/>
    </source>
</evidence>
<dbReference type="Pfam" id="PF17802">
    <property type="entry name" value="SpaA"/>
    <property type="match status" value="1"/>
</dbReference>
<keyword evidence="4" id="KW-0572">Peptidoglycan-anchor</keyword>
<keyword evidence="6" id="KW-0472">Membrane</keyword>
<evidence type="ECO:0000256" key="1">
    <source>
        <dbReference type="ARBA" id="ARBA00022512"/>
    </source>
</evidence>
<proteinExistence type="predicted"/>